<accession>A0ABN6X748</accession>
<evidence type="ECO:0000313" key="1">
    <source>
        <dbReference type="EMBL" id="BDZ40519.1"/>
    </source>
</evidence>
<reference evidence="2" key="1">
    <citation type="journal article" date="2019" name="Int. J. Syst. Evol. Microbiol.">
        <title>The Global Catalogue of Microorganisms (GCM) 10K type strain sequencing project: providing services to taxonomists for standard genome sequencing and annotation.</title>
        <authorList>
            <consortium name="The Broad Institute Genomics Platform"/>
            <consortium name="The Broad Institute Genome Sequencing Center for Infectious Disease"/>
            <person name="Wu L."/>
            <person name="Ma J."/>
        </authorList>
    </citation>
    <scope>NUCLEOTIDE SEQUENCE [LARGE SCALE GENOMIC DNA]</scope>
    <source>
        <strain evidence="2">NBRC 106310</strain>
    </source>
</reference>
<dbReference type="EMBL" id="AP027728">
    <property type="protein sequence ID" value="BDZ40519.1"/>
    <property type="molecule type" value="Genomic_DNA"/>
</dbReference>
<keyword evidence="2" id="KW-1185">Reference proteome</keyword>
<name>A0ABN6X748_9MICO</name>
<evidence type="ECO:0000313" key="2">
    <source>
        <dbReference type="Proteomes" id="UP001321543"/>
    </source>
</evidence>
<dbReference type="Proteomes" id="UP001321543">
    <property type="component" value="Chromosome"/>
</dbReference>
<proteinExistence type="predicted"/>
<protein>
    <submittedName>
        <fullName evidence="1">Uncharacterized protein</fullName>
    </submittedName>
</protein>
<organism evidence="1 2">
    <name type="scientific">Microbacterium suwonense</name>
    <dbReference type="NCBI Taxonomy" id="683047"/>
    <lineage>
        <taxon>Bacteria</taxon>
        <taxon>Bacillati</taxon>
        <taxon>Actinomycetota</taxon>
        <taxon>Actinomycetes</taxon>
        <taxon>Micrococcales</taxon>
        <taxon>Microbacteriaceae</taxon>
        <taxon>Microbacterium</taxon>
    </lineage>
</organism>
<gene>
    <name evidence="1" type="ORF">GCM10025863_31330</name>
</gene>
<sequence length="143" mass="15589">MIGELLPAEHECPVTDREARTRAQGLDALAVLSGRAARVHPARTVHREDVLVAVVVRDRGVQSRGARQRQRAVVTRADGHDIRREVVHEAIRVVAGDQQTRVSRSPLGVRGRGRVPAPVLCAVLLGHVLPPLLPTILTGTLRR</sequence>